<keyword evidence="2 5" id="KW-0808">Transferase</keyword>
<comment type="function">
    <text evidence="5">O-methyltransferase that catalyzes the 2 O-methylation steps in the ubiquinone biosynthetic pathway.</text>
</comment>
<dbReference type="HAMAP" id="MF_00472">
    <property type="entry name" value="UbiG"/>
    <property type="match status" value="1"/>
</dbReference>
<dbReference type="Gene3D" id="3.40.50.150">
    <property type="entry name" value="Vaccinia Virus protein VP39"/>
    <property type="match status" value="1"/>
</dbReference>
<dbReference type="GO" id="GO:0061542">
    <property type="term" value="F:3-demethylubiquinol 3-O-methyltransferase activity"/>
    <property type="evidence" value="ECO:0007669"/>
    <property type="project" value="UniProtKB-UniRule"/>
</dbReference>
<keyword evidence="1 5" id="KW-0489">Methyltransferase</keyword>
<dbReference type="NCBIfam" id="TIGR01983">
    <property type="entry name" value="UbiG"/>
    <property type="match status" value="1"/>
</dbReference>
<evidence type="ECO:0000256" key="1">
    <source>
        <dbReference type="ARBA" id="ARBA00022603"/>
    </source>
</evidence>
<keyword evidence="6" id="KW-0830">Ubiquinone</keyword>
<accession>A0A1H9I0N0</accession>
<feature type="binding site" evidence="5">
    <location>
        <position position="86"/>
    </location>
    <ligand>
        <name>S-adenosyl-L-methionine</name>
        <dbReference type="ChEBI" id="CHEBI:59789"/>
    </ligand>
</feature>
<evidence type="ECO:0000256" key="2">
    <source>
        <dbReference type="ARBA" id="ARBA00022679"/>
    </source>
</evidence>
<dbReference type="OrthoDB" id="9801538at2"/>
<dbReference type="PANTHER" id="PTHR43464">
    <property type="entry name" value="METHYLTRANSFERASE"/>
    <property type="match status" value="1"/>
</dbReference>
<sequence length="242" mass="26490">MSTHSDNVDAQEIANFDRLAAQWWDPQGQMRTLHQINPPRLRYIVQCANNGRLTGLRGRRALDVGCGGGLLSEALAGEGAQVLGIDMAAELIAVARHHAEQNARAVAYRQIRAEELAAEQPASFDLVCCLEMLEHVPEPQAVIAACAQLARPGANLVFSTINRNAKSFALAVVGAEYVLNLVPRGTHDYEKFIRPSELDAWARAAGLDVIGIKGLRYNPLLKSARLCDDIDVNYFLHCRKPA</sequence>
<keyword evidence="3 5" id="KW-0831">Ubiquinone biosynthesis</keyword>
<dbReference type="InterPro" id="IPR029063">
    <property type="entry name" value="SAM-dependent_MTases_sf"/>
</dbReference>
<dbReference type="GO" id="GO:0032259">
    <property type="term" value="P:methylation"/>
    <property type="evidence" value="ECO:0007669"/>
    <property type="project" value="UniProtKB-KW"/>
</dbReference>
<evidence type="ECO:0000313" key="6">
    <source>
        <dbReference type="EMBL" id="SEQ68170.1"/>
    </source>
</evidence>
<keyword evidence="7" id="KW-1185">Reference proteome</keyword>
<dbReference type="STRING" id="489703.SAMN04488038_109122"/>
<dbReference type="CDD" id="cd02440">
    <property type="entry name" value="AdoMet_MTases"/>
    <property type="match status" value="1"/>
</dbReference>
<dbReference type="Pfam" id="PF13489">
    <property type="entry name" value="Methyltransf_23"/>
    <property type="match status" value="1"/>
</dbReference>
<dbReference type="GO" id="GO:0102208">
    <property type="term" value="F:2-polyprenyl-6-hydroxyphenol methylase activity"/>
    <property type="evidence" value="ECO:0007669"/>
    <property type="project" value="UniProtKB-EC"/>
</dbReference>
<evidence type="ECO:0000256" key="3">
    <source>
        <dbReference type="ARBA" id="ARBA00022688"/>
    </source>
</evidence>
<dbReference type="SUPFAM" id="SSF53335">
    <property type="entry name" value="S-adenosyl-L-methionine-dependent methyltransferases"/>
    <property type="match status" value="1"/>
</dbReference>
<comment type="pathway">
    <text evidence="5">Cofactor biosynthesis; ubiquinone biosynthesis.</text>
</comment>
<evidence type="ECO:0000256" key="4">
    <source>
        <dbReference type="ARBA" id="ARBA00022691"/>
    </source>
</evidence>
<dbReference type="EC" id="2.1.1.64" evidence="5"/>
<dbReference type="AlphaFoldDB" id="A0A1H9I0N0"/>
<feature type="binding site" evidence="5">
    <location>
        <position position="65"/>
    </location>
    <ligand>
        <name>S-adenosyl-L-methionine</name>
        <dbReference type="ChEBI" id="CHEBI:59789"/>
    </ligand>
</feature>
<comment type="catalytic activity">
    <reaction evidence="5">
        <text>a 3-demethylubiquinol + S-adenosyl-L-methionine = a ubiquinol + S-adenosyl-L-homocysteine + H(+)</text>
        <dbReference type="Rhea" id="RHEA:44380"/>
        <dbReference type="Rhea" id="RHEA-COMP:9566"/>
        <dbReference type="Rhea" id="RHEA-COMP:10914"/>
        <dbReference type="ChEBI" id="CHEBI:15378"/>
        <dbReference type="ChEBI" id="CHEBI:17976"/>
        <dbReference type="ChEBI" id="CHEBI:57856"/>
        <dbReference type="ChEBI" id="CHEBI:59789"/>
        <dbReference type="ChEBI" id="CHEBI:84422"/>
        <dbReference type="EC" id="2.1.1.64"/>
    </reaction>
</comment>
<evidence type="ECO:0000313" key="7">
    <source>
        <dbReference type="Proteomes" id="UP000199233"/>
    </source>
</evidence>
<dbReference type="InterPro" id="IPR010233">
    <property type="entry name" value="UbiG_MeTrfase"/>
</dbReference>
<feature type="binding site" evidence="5">
    <location>
        <position position="130"/>
    </location>
    <ligand>
        <name>S-adenosyl-L-methionine</name>
        <dbReference type="ChEBI" id="CHEBI:59789"/>
    </ligand>
</feature>
<dbReference type="GO" id="GO:0010420">
    <property type="term" value="F:polyprenyldihydroxybenzoate methyltransferase activity"/>
    <property type="evidence" value="ECO:0007669"/>
    <property type="project" value="InterPro"/>
</dbReference>
<name>A0A1H9I0N0_9GAMM</name>
<dbReference type="RefSeq" id="WP_093286555.1">
    <property type="nucleotide sequence ID" value="NZ_FOFS01000009.1"/>
</dbReference>
<reference evidence="6 7" key="1">
    <citation type="submission" date="2016-10" db="EMBL/GenBank/DDBJ databases">
        <authorList>
            <person name="de Groot N.N."/>
        </authorList>
    </citation>
    <scope>NUCLEOTIDE SEQUENCE [LARGE SCALE GENOMIC DNA]</scope>
    <source>
        <strain evidence="6 7">DSM 25927</strain>
    </source>
</reference>
<keyword evidence="4 5" id="KW-0949">S-adenosyl-L-methionine</keyword>
<dbReference type="UniPathway" id="UPA00232"/>
<feature type="binding site" evidence="5">
    <location>
        <position position="40"/>
    </location>
    <ligand>
        <name>S-adenosyl-L-methionine</name>
        <dbReference type="ChEBI" id="CHEBI:59789"/>
    </ligand>
</feature>
<dbReference type="EC" id="2.1.1.222" evidence="5"/>
<comment type="catalytic activity">
    <reaction evidence="5">
        <text>a 3-(all-trans-polyprenyl)benzene-1,2-diol + S-adenosyl-L-methionine = a 2-methoxy-6-(all-trans-polyprenyl)phenol + S-adenosyl-L-homocysteine + H(+)</text>
        <dbReference type="Rhea" id="RHEA:31411"/>
        <dbReference type="Rhea" id="RHEA-COMP:9550"/>
        <dbReference type="Rhea" id="RHEA-COMP:9551"/>
        <dbReference type="ChEBI" id="CHEBI:15378"/>
        <dbReference type="ChEBI" id="CHEBI:57856"/>
        <dbReference type="ChEBI" id="CHEBI:59789"/>
        <dbReference type="ChEBI" id="CHEBI:62729"/>
        <dbReference type="ChEBI" id="CHEBI:62731"/>
        <dbReference type="EC" id="2.1.1.222"/>
    </reaction>
</comment>
<dbReference type="PANTHER" id="PTHR43464:SF19">
    <property type="entry name" value="UBIQUINONE BIOSYNTHESIS O-METHYLTRANSFERASE, MITOCHONDRIAL"/>
    <property type="match status" value="1"/>
</dbReference>
<comment type="similarity">
    <text evidence="5">Belongs to the methyltransferase superfamily. UbiG/COQ3 family.</text>
</comment>
<dbReference type="Proteomes" id="UP000199233">
    <property type="component" value="Unassembled WGS sequence"/>
</dbReference>
<gene>
    <name evidence="5" type="primary">ubiG</name>
    <name evidence="6" type="ORF">SAMN04488038_109122</name>
</gene>
<protein>
    <recommendedName>
        <fullName evidence="5">Ubiquinone biosynthesis O-methyltransferase</fullName>
    </recommendedName>
    <alternativeName>
        <fullName evidence="5">2-polyprenyl-6-hydroxyphenol methylase</fullName>
        <ecNumber evidence="5">2.1.1.222</ecNumber>
    </alternativeName>
    <alternativeName>
        <fullName evidence="5">3-demethylubiquinone 3-O-methyltransferase</fullName>
        <ecNumber evidence="5">2.1.1.64</ecNumber>
    </alternativeName>
</protein>
<proteinExistence type="inferred from homology"/>
<evidence type="ECO:0000256" key="5">
    <source>
        <dbReference type="HAMAP-Rule" id="MF_00472"/>
    </source>
</evidence>
<organism evidence="6 7">
    <name type="scientific">Solimonas aquatica</name>
    <dbReference type="NCBI Taxonomy" id="489703"/>
    <lineage>
        <taxon>Bacteria</taxon>
        <taxon>Pseudomonadati</taxon>
        <taxon>Pseudomonadota</taxon>
        <taxon>Gammaproteobacteria</taxon>
        <taxon>Nevskiales</taxon>
        <taxon>Nevskiaceae</taxon>
        <taxon>Solimonas</taxon>
    </lineage>
</organism>
<dbReference type="EMBL" id="FOFS01000009">
    <property type="protein sequence ID" value="SEQ68170.1"/>
    <property type="molecule type" value="Genomic_DNA"/>
</dbReference>